<gene>
    <name evidence="2" type="primary">LOC142166217</name>
</gene>
<name>A0AC58S7A3_TOBAC</name>
<evidence type="ECO:0000313" key="2">
    <source>
        <dbReference type="RefSeq" id="XP_075080870.1"/>
    </source>
</evidence>
<evidence type="ECO:0000313" key="1">
    <source>
        <dbReference type="Proteomes" id="UP000790787"/>
    </source>
</evidence>
<proteinExistence type="predicted"/>
<organism evidence="1 2">
    <name type="scientific">Nicotiana tabacum</name>
    <name type="common">Common tobacco</name>
    <dbReference type="NCBI Taxonomy" id="4097"/>
    <lineage>
        <taxon>Eukaryota</taxon>
        <taxon>Viridiplantae</taxon>
        <taxon>Streptophyta</taxon>
        <taxon>Embryophyta</taxon>
        <taxon>Tracheophyta</taxon>
        <taxon>Spermatophyta</taxon>
        <taxon>Magnoliopsida</taxon>
        <taxon>eudicotyledons</taxon>
        <taxon>Gunneridae</taxon>
        <taxon>Pentapetalae</taxon>
        <taxon>asterids</taxon>
        <taxon>lamiids</taxon>
        <taxon>Solanales</taxon>
        <taxon>Solanaceae</taxon>
        <taxon>Nicotianoideae</taxon>
        <taxon>Nicotianeae</taxon>
        <taxon>Nicotiana</taxon>
    </lineage>
</organism>
<protein>
    <submittedName>
        <fullName evidence="2">Uncharacterized protein LOC142166217</fullName>
    </submittedName>
</protein>
<keyword evidence="1" id="KW-1185">Reference proteome</keyword>
<dbReference type="Proteomes" id="UP000790787">
    <property type="component" value="Chromosome 2"/>
</dbReference>
<reference evidence="1" key="1">
    <citation type="journal article" date="2014" name="Nat. Commun.">
        <title>The tobacco genome sequence and its comparison with those of tomato and potato.</title>
        <authorList>
            <person name="Sierro N."/>
            <person name="Battey J.N."/>
            <person name="Ouadi S."/>
            <person name="Bakaher N."/>
            <person name="Bovet L."/>
            <person name="Willig A."/>
            <person name="Goepfert S."/>
            <person name="Peitsch M.C."/>
            <person name="Ivanov N.V."/>
        </authorList>
    </citation>
    <scope>NUCLEOTIDE SEQUENCE [LARGE SCALE GENOMIC DNA]</scope>
</reference>
<reference evidence="2" key="2">
    <citation type="submission" date="2025-08" db="UniProtKB">
        <authorList>
            <consortium name="RefSeq"/>
        </authorList>
    </citation>
    <scope>IDENTIFICATION</scope>
    <source>
        <tissue evidence="2">Leaf</tissue>
    </source>
</reference>
<accession>A0AC58S7A3</accession>
<dbReference type="RefSeq" id="XP_075080870.1">
    <property type="nucleotide sequence ID" value="XM_075224769.1"/>
</dbReference>
<sequence>MAIFIDMVEDFLEVFMDDFSVVGDSFDECLANLVKLPPPNTVKGVRSFLRHVGFYRRFIKDFSKVVNPMCKLLEKDAKFHFDEACIVAFEELKWRSKVVVYLDHAAIRYLLARWILLLQEFDIEIKDRKGTKNQVVDHLSRL</sequence>